<keyword evidence="12" id="KW-1185">Reference proteome</keyword>
<dbReference type="PANTHER" id="PTHR43071">
    <property type="entry name" value="2-AMINO-4-HYDROXY-6-HYDROXYMETHYLDIHYDROPTERIDINE PYROPHOSPHOKINASE"/>
    <property type="match status" value="1"/>
</dbReference>
<evidence type="ECO:0000256" key="2">
    <source>
        <dbReference type="ARBA" id="ARBA00005051"/>
    </source>
</evidence>
<protein>
    <recommendedName>
        <fullName evidence="9">Bifunctional folate synthesis protein</fullName>
    </recommendedName>
    <domain>
        <recommendedName>
            <fullName evidence="9">Dihydroneopterin aldolase</fullName>
            <shortName evidence="9">DHNA</shortName>
            <ecNumber evidence="9">4.1.2.25</ecNumber>
        </recommendedName>
        <alternativeName>
            <fullName evidence="9">7,8-dihydroneopterin aldolase</fullName>
        </alternativeName>
    </domain>
    <domain>
        <recommendedName>
            <fullName evidence="9">2-amino-4-hydroxy-6-hydroxymethyldihydropteridine pyrophosphokinase</fullName>
            <ecNumber evidence="9">2.7.6.3</ecNumber>
        </recommendedName>
        <alternativeName>
            <fullName evidence="9">6-hydroxymethyl-7,8-dihydropterin pyrophosphokinase</fullName>
            <shortName evidence="9">PPPK</shortName>
        </alternativeName>
        <alternativeName>
            <fullName evidence="9">7,8-dihydro-6-hydroxymethylpterin pyrophosphokinase</fullName>
            <shortName evidence="9">HPPK</shortName>
        </alternativeName>
    </domain>
</protein>
<dbReference type="InterPro" id="IPR006156">
    <property type="entry name" value="Dihydroneopterin_aldolase"/>
</dbReference>
<dbReference type="SMART" id="SM00905">
    <property type="entry name" value="FolB"/>
    <property type="match status" value="1"/>
</dbReference>
<evidence type="ECO:0000256" key="5">
    <source>
        <dbReference type="ARBA" id="ARBA00022741"/>
    </source>
</evidence>
<dbReference type="InterPro" id="IPR035907">
    <property type="entry name" value="Hppk_sf"/>
</dbReference>
<name>A0ABP2ALN8_SARVE</name>
<evidence type="ECO:0000256" key="3">
    <source>
        <dbReference type="ARBA" id="ARBA00009640"/>
    </source>
</evidence>
<sequence length="272" mass="31892">MSNDKIVIRDLEIFAFHGVFEGEKSVGQKFLVSLELSLDLSLASRNNDLTKSVHYGELCEKIEEKFKKESYDLIETACEKLCEFVLLEYDIVNEVKVIVKKPWAPIHKSLDTVFIEMTRRWSKAYLSYGSNMGNKREYIERALKILDDSKFIKLIKKSTLIDTKPWGYTEQDDFLNGACIIKTILNPTSLMEFLLDVEKKLDRERKIKWGPRTIDLDIIFYDDLVTDDDFITLPHPRAHLREFVLEPINEIAPNKIHPLYRKRVFELLNEIK</sequence>
<proteinExistence type="inferred from homology"/>
<keyword evidence="6" id="KW-0418">Kinase</keyword>
<evidence type="ECO:0000256" key="7">
    <source>
        <dbReference type="ARBA" id="ARBA00022840"/>
    </source>
</evidence>
<evidence type="ECO:0000256" key="8">
    <source>
        <dbReference type="ARBA" id="ARBA00022909"/>
    </source>
</evidence>
<dbReference type="PROSITE" id="PS00794">
    <property type="entry name" value="HPPK"/>
    <property type="match status" value="1"/>
</dbReference>
<comment type="catalytic activity">
    <reaction evidence="1">
        <text>6-hydroxymethyl-7,8-dihydropterin + ATP = (7,8-dihydropterin-6-yl)methyl diphosphate + AMP + H(+)</text>
        <dbReference type="Rhea" id="RHEA:11412"/>
        <dbReference type="ChEBI" id="CHEBI:15378"/>
        <dbReference type="ChEBI" id="CHEBI:30616"/>
        <dbReference type="ChEBI" id="CHEBI:44841"/>
        <dbReference type="ChEBI" id="CHEBI:72950"/>
        <dbReference type="ChEBI" id="CHEBI:456215"/>
        <dbReference type="EC" id="2.7.6.3"/>
    </reaction>
</comment>
<keyword evidence="7" id="KW-0067">ATP-binding</keyword>
<dbReference type="Proteomes" id="UP000095488">
    <property type="component" value="Unassembled WGS sequence"/>
</dbReference>
<dbReference type="RefSeq" id="WP_055257032.1">
    <property type="nucleotide sequence ID" value="NZ_CABIXL010000001.1"/>
</dbReference>
<reference evidence="11 12" key="1">
    <citation type="submission" date="2015-09" db="EMBL/GenBank/DDBJ databases">
        <authorList>
            <consortium name="Pathogen Informatics"/>
            <person name="Wu L."/>
            <person name="Ma J."/>
        </authorList>
    </citation>
    <scope>NUCLEOTIDE SEQUENCE [LARGE SCALE GENOMIC DNA]</scope>
    <source>
        <strain evidence="11 12">2789STDY5834858</strain>
    </source>
</reference>
<comment type="pathway">
    <text evidence="2">Cofactor biosynthesis; tetrahydrofolate biosynthesis; 2-amino-4-hydroxy-6-hydroxymethyl-7,8-dihydropteridine diphosphate from 7,8-dihydroneopterin triphosphate: step 4/4.</text>
</comment>
<comment type="pathway">
    <text evidence="9">Cofactor biosynthesis; tetrahydrofolate biosynthesis; 2-amino-4-hydroxy-6-hydroxymethyl-7,8-dihydropteridine diphosphate from 7,8-dihydroneopterin triphosphate: step 3/4.</text>
</comment>
<dbReference type="NCBIfam" id="TIGR01498">
    <property type="entry name" value="folK"/>
    <property type="match status" value="1"/>
</dbReference>
<dbReference type="Pfam" id="PF02152">
    <property type="entry name" value="FolB"/>
    <property type="match status" value="1"/>
</dbReference>
<dbReference type="EC" id="2.7.6.3" evidence="9"/>
<dbReference type="Pfam" id="PF01288">
    <property type="entry name" value="HPPK"/>
    <property type="match status" value="1"/>
</dbReference>
<dbReference type="NCBIfam" id="TIGR00525">
    <property type="entry name" value="folB"/>
    <property type="match status" value="1"/>
</dbReference>
<dbReference type="CDD" id="cd00483">
    <property type="entry name" value="HPPK"/>
    <property type="match status" value="1"/>
</dbReference>
<dbReference type="InterPro" id="IPR043133">
    <property type="entry name" value="GTP-CH-I_C/QueF"/>
</dbReference>
<accession>A0ABP2ALN8</accession>
<dbReference type="SUPFAM" id="SSF55620">
    <property type="entry name" value="Tetrahydrobiopterin biosynthesis enzymes-like"/>
    <property type="match status" value="1"/>
</dbReference>
<evidence type="ECO:0000256" key="6">
    <source>
        <dbReference type="ARBA" id="ARBA00022777"/>
    </source>
</evidence>
<dbReference type="Gene3D" id="3.30.70.560">
    <property type="entry name" value="7,8-Dihydro-6-hydroxymethylpterin-pyrophosphokinase HPPK"/>
    <property type="match status" value="1"/>
</dbReference>
<comment type="similarity">
    <text evidence="9">Belongs to the DHNA family.</text>
</comment>
<dbReference type="InterPro" id="IPR000550">
    <property type="entry name" value="Hppk"/>
</dbReference>
<dbReference type="InterPro" id="IPR006157">
    <property type="entry name" value="FolB_dom"/>
</dbReference>
<gene>
    <name evidence="11" type="primary">sulD</name>
    <name evidence="11" type="ORF">ERS852473_00124</name>
</gene>
<comment type="caution">
    <text evidence="11">The sequence shown here is derived from an EMBL/GenBank/DDBJ whole genome shotgun (WGS) entry which is preliminary data.</text>
</comment>
<evidence type="ECO:0000256" key="4">
    <source>
        <dbReference type="ARBA" id="ARBA00022679"/>
    </source>
</evidence>
<dbReference type="NCBIfam" id="TIGR00526">
    <property type="entry name" value="folB_dom"/>
    <property type="match status" value="1"/>
</dbReference>
<dbReference type="EC" id="4.1.2.25" evidence="9"/>
<keyword evidence="4" id="KW-0808">Transferase</keyword>
<keyword evidence="8 9" id="KW-0289">Folate biosynthesis</keyword>
<evidence type="ECO:0000259" key="10">
    <source>
        <dbReference type="PROSITE" id="PS00794"/>
    </source>
</evidence>
<comment type="similarity">
    <text evidence="3">In the N-terminal section; belongs to the DHNA family.</text>
</comment>
<keyword evidence="5" id="KW-0547">Nucleotide-binding</keyword>
<comment type="catalytic activity">
    <reaction evidence="9">
        <text>7,8-dihydroneopterin = 6-hydroxymethyl-7,8-dihydropterin + glycolaldehyde</text>
        <dbReference type="Rhea" id="RHEA:10540"/>
        <dbReference type="ChEBI" id="CHEBI:17001"/>
        <dbReference type="ChEBI" id="CHEBI:17071"/>
        <dbReference type="ChEBI" id="CHEBI:44841"/>
        <dbReference type="EC" id="4.1.2.25"/>
    </reaction>
</comment>
<evidence type="ECO:0000313" key="12">
    <source>
        <dbReference type="Proteomes" id="UP000095488"/>
    </source>
</evidence>
<organism evidence="11 12">
    <name type="scientific">Sarcina ventriculi</name>
    <name type="common">Clostridium ventriculi</name>
    <dbReference type="NCBI Taxonomy" id="1267"/>
    <lineage>
        <taxon>Bacteria</taxon>
        <taxon>Bacillati</taxon>
        <taxon>Bacillota</taxon>
        <taxon>Clostridia</taxon>
        <taxon>Eubacteriales</taxon>
        <taxon>Clostridiaceae</taxon>
        <taxon>Sarcina</taxon>
    </lineage>
</organism>
<evidence type="ECO:0000313" key="11">
    <source>
        <dbReference type="EMBL" id="CUN43635.1"/>
    </source>
</evidence>
<keyword evidence="9" id="KW-0456">Lyase</keyword>
<dbReference type="SUPFAM" id="SSF55083">
    <property type="entry name" value="6-hydroxymethyl-7,8-dihydropterin pyrophosphokinase, HPPK"/>
    <property type="match status" value="1"/>
</dbReference>
<evidence type="ECO:0000256" key="1">
    <source>
        <dbReference type="ARBA" id="ARBA00000198"/>
    </source>
</evidence>
<dbReference type="Gene3D" id="3.30.1130.10">
    <property type="match status" value="1"/>
</dbReference>
<dbReference type="EMBL" id="CYZR01000001">
    <property type="protein sequence ID" value="CUN43635.1"/>
    <property type="molecule type" value="Genomic_DNA"/>
</dbReference>
<dbReference type="PANTHER" id="PTHR43071:SF1">
    <property type="entry name" value="2-AMINO-4-HYDROXY-6-HYDROXYMETHYLDIHYDROPTERIDINE PYROPHOSPHOKINASE"/>
    <property type="match status" value="1"/>
</dbReference>
<evidence type="ECO:0000256" key="9">
    <source>
        <dbReference type="RuleBase" id="RU362079"/>
    </source>
</evidence>
<comment type="function">
    <text evidence="9">Catalyzes the conversion of 7,8-dihydroneopterin to 6-hydroxymethyl-7,8-dihydropterin.</text>
</comment>
<feature type="domain" description="7,8-dihydro-6-hydroxymethylpterin-pyrophosphokinase" evidence="10">
    <location>
        <begin position="208"/>
        <end position="219"/>
    </location>
</feature>